<keyword evidence="4" id="KW-0206">Cytoskeleton</keyword>
<evidence type="ECO:0000256" key="4">
    <source>
        <dbReference type="ARBA" id="ARBA00023212"/>
    </source>
</evidence>
<dbReference type="Pfam" id="PF00334">
    <property type="entry name" value="NDK"/>
    <property type="match status" value="1"/>
</dbReference>
<sequence>MKDAAPPQVLAYSVEHLDASGVVRQFRLNSFSDGTLELVDSRHRMFLKRVYCPHITRDALYEGSVVNVFGRAFEILGPADPGTTKYVERTSTAAAAVRLDSQALGEMVRRLERAVTAIRSLATVRLVDLPADAHERLKEVPGNLVVSICVYDATTAAGAKLDDALRDIVSVPLDPTLDLHTLAHCCDPLTLCLVKPHVLKAKRGGDLLLAIARAGFEVAALHLFFLDATSAHAFFTAYKGVWREYEDIVAHCTQGPCLALMLQADPAPFRDFCGPLDVELAKALRPTSLRATFGDTLVENAVHCTDMSEDGQLECHFFFNLLAKAGA</sequence>
<protein>
    <recommendedName>
        <fullName evidence="7">DM10 domain-containing protein</fullName>
    </recommendedName>
</protein>
<evidence type="ECO:0000256" key="1">
    <source>
        <dbReference type="ARBA" id="ARBA00004138"/>
    </source>
</evidence>
<dbReference type="PANTHER" id="PTHR43109">
    <property type="entry name" value="NUCLEOSIDE DIPHOSPHATE KINASE 7"/>
    <property type="match status" value="1"/>
</dbReference>
<proteinExistence type="inferred from homology"/>
<evidence type="ECO:0000313" key="8">
    <source>
        <dbReference type="EMBL" id="KAJ8600587.1"/>
    </source>
</evidence>
<dbReference type="PROSITE" id="PS51374">
    <property type="entry name" value="NDPK_LIKE"/>
    <property type="match status" value="1"/>
</dbReference>
<evidence type="ECO:0000256" key="2">
    <source>
        <dbReference type="ARBA" id="ARBA00004245"/>
    </source>
</evidence>
<dbReference type="AlphaFoldDB" id="A0AAD7U957"/>
<dbReference type="Gene3D" id="3.30.70.141">
    <property type="entry name" value="Nucleoside diphosphate kinase-like domain"/>
    <property type="match status" value="1"/>
</dbReference>
<dbReference type="GO" id="GO:0005879">
    <property type="term" value="C:axonemal microtubule"/>
    <property type="evidence" value="ECO:0007669"/>
    <property type="project" value="TreeGrafter"/>
</dbReference>
<reference evidence="8" key="1">
    <citation type="submission" date="2023-01" db="EMBL/GenBank/DDBJ databases">
        <title>Metagenome sequencing of chrysophaentin producing Chrysophaeum taylorii.</title>
        <authorList>
            <person name="Davison J."/>
            <person name="Bewley C."/>
        </authorList>
    </citation>
    <scope>NUCLEOTIDE SEQUENCE</scope>
    <source>
        <strain evidence="8">NIES-1699</strain>
    </source>
</reference>
<keyword evidence="3" id="KW-0963">Cytoplasm</keyword>
<dbReference type="PANTHER" id="PTHR43109:SF2">
    <property type="entry name" value="NUCLEOSIDE DIPHOSPHATE KINASE 7"/>
    <property type="match status" value="1"/>
</dbReference>
<evidence type="ECO:0000256" key="6">
    <source>
        <dbReference type="PROSITE-ProRule" id="PRU00706"/>
    </source>
</evidence>
<comment type="caution">
    <text evidence="8">The sequence shown here is derived from an EMBL/GenBank/DDBJ whole genome shotgun (WGS) entry which is preliminary data.</text>
</comment>
<dbReference type="PROSITE" id="PS51336">
    <property type="entry name" value="DM10"/>
    <property type="match status" value="1"/>
</dbReference>
<dbReference type="InterPro" id="IPR036850">
    <property type="entry name" value="NDK-like_dom_sf"/>
</dbReference>
<dbReference type="SUPFAM" id="SSF54919">
    <property type="entry name" value="Nucleoside diphosphate kinase, NDK"/>
    <property type="match status" value="1"/>
</dbReference>
<evidence type="ECO:0000313" key="9">
    <source>
        <dbReference type="Proteomes" id="UP001230188"/>
    </source>
</evidence>
<evidence type="ECO:0000256" key="5">
    <source>
        <dbReference type="ARBA" id="ARBA00023273"/>
    </source>
</evidence>
<dbReference type="InterPro" id="IPR034907">
    <property type="entry name" value="NDK-like_dom"/>
</dbReference>
<dbReference type="InterPro" id="IPR006602">
    <property type="entry name" value="DM10_dom"/>
</dbReference>
<feature type="domain" description="DM10" evidence="7">
    <location>
        <begin position="6"/>
        <end position="91"/>
    </location>
</feature>
<evidence type="ECO:0000256" key="3">
    <source>
        <dbReference type="ARBA" id="ARBA00022490"/>
    </source>
</evidence>
<evidence type="ECO:0000259" key="7">
    <source>
        <dbReference type="PROSITE" id="PS51336"/>
    </source>
</evidence>
<dbReference type="Proteomes" id="UP001230188">
    <property type="component" value="Unassembled WGS sequence"/>
</dbReference>
<keyword evidence="5" id="KW-0966">Cell projection</keyword>
<comment type="similarity">
    <text evidence="6">Belongs to the NDK family.</text>
</comment>
<gene>
    <name evidence="8" type="ORF">CTAYLR_008176</name>
</gene>
<dbReference type="SMART" id="SM00562">
    <property type="entry name" value="NDK"/>
    <property type="match status" value="1"/>
</dbReference>
<dbReference type="EMBL" id="JAQMWT010000495">
    <property type="protein sequence ID" value="KAJ8600587.1"/>
    <property type="molecule type" value="Genomic_DNA"/>
</dbReference>
<dbReference type="SMART" id="SM00676">
    <property type="entry name" value="DM10"/>
    <property type="match status" value="1"/>
</dbReference>
<accession>A0AAD7U957</accession>
<comment type="caution">
    <text evidence="6">Lacks conserved residue(s) required for the propagation of feature annotation.</text>
</comment>
<dbReference type="GO" id="GO:0005813">
    <property type="term" value="C:centrosome"/>
    <property type="evidence" value="ECO:0007669"/>
    <property type="project" value="TreeGrafter"/>
</dbReference>
<keyword evidence="9" id="KW-1185">Reference proteome</keyword>
<organism evidence="8 9">
    <name type="scientific">Chrysophaeum taylorii</name>
    <dbReference type="NCBI Taxonomy" id="2483200"/>
    <lineage>
        <taxon>Eukaryota</taxon>
        <taxon>Sar</taxon>
        <taxon>Stramenopiles</taxon>
        <taxon>Ochrophyta</taxon>
        <taxon>Pelagophyceae</taxon>
        <taxon>Pelagomonadales</taxon>
        <taxon>Pelagomonadaceae</taxon>
        <taxon>Chrysophaeum</taxon>
    </lineage>
</organism>
<name>A0AAD7U957_9STRA</name>
<comment type="subcellular location">
    <subcellularLocation>
        <location evidence="1">Cell projection</location>
        <location evidence="1">Cilium</location>
    </subcellularLocation>
    <subcellularLocation>
        <location evidence="2">Cytoplasm</location>
        <location evidence="2">Cytoskeleton</location>
    </subcellularLocation>
</comment>